<feature type="non-terminal residue" evidence="2">
    <location>
        <position position="142"/>
    </location>
</feature>
<name>A0ABS8V6S6_DATST</name>
<dbReference type="EMBL" id="JACEIK010003519">
    <property type="protein sequence ID" value="MCD9642046.1"/>
    <property type="molecule type" value="Genomic_DNA"/>
</dbReference>
<accession>A0ABS8V6S6</accession>
<protein>
    <submittedName>
        <fullName evidence="2">Uncharacterized protein</fullName>
    </submittedName>
</protein>
<comment type="caution">
    <text evidence="2">The sequence shown here is derived from an EMBL/GenBank/DDBJ whole genome shotgun (WGS) entry which is preliminary data.</text>
</comment>
<reference evidence="2 3" key="1">
    <citation type="journal article" date="2021" name="BMC Genomics">
        <title>Datura genome reveals duplications of psychoactive alkaloid biosynthetic genes and high mutation rate following tissue culture.</title>
        <authorList>
            <person name="Rajewski A."/>
            <person name="Carter-House D."/>
            <person name="Stajich J."/>
            <person name="Litt A."/>
        </authorList>
    </citation>
    <scope>NUCLEOTIDE SEQUENCE [LARGE SCALE GENOMIC DNA]</scope>
    <source>
        <strain evidence="2">AR-01</strain>
    </source>
</reference>
<evidence type="ECO:0000256" key="1">
    <source>
        <dbReference type="SAM" id="MobiDB-lite"/>
    </source>
</evidence>
<evidence type="ECO:0000313" key="3">
    <source>
        <dbReference type="Proteomes" id="UP000823775"/>
    </source>
</evidence>
<sequence>MNSRALYRVGPGFEEPQDHDATTKSRLESTLIQSLMMMEMILRWGEAVFPPQMMRTKAWAAHGEACAPLFLCYGLHCAPPVSRCGRIPIPDQAKRDDIYGKHTDLDEVGFTEEIVPPPFPTNAKFDITSTMIQLLNMKGIFK</sequence>
<dbReference type="Proteomes" id="UP000823775">
    <property type="component" value="Unassembled WGS sequence"/>
</dbReference>
<proteinExistence type="predicted"/>
<gene>
    <name evidence="2" type="ORF">HAX54_028636</name>
</gene>
<feature type="region of interest" description="Disordered" evidence="1">
    <location>
        <begin position="1"/>
        <end position="25"/>
    </location>
</feature>
<organism evidence="2 3">
    <name type="scientific">Datura stramonium</name>
    <name type="common">Jimsonweed</name>
    <name type="synonym">Common thornapple</name>
    <dbReference type="NCBI Taxonomy" id="4076"/>
    <lineage>
        <taxon>Eukaryota</taxon>
        <taxon>Viridiplantae</taxon>
        <taxon>Streptophyta</taxon>
        <taxon>Embryophyta</taxon>
        <taxon>Tracheophyta</taxon>
        <taxon>Spermatophyta</taxon>
        <taxon>Magnoliopsida</taxon>
        <taxon>eudicotyledons</taxon>
        <taxon>Gunneridae</taxon>
        <taxon>Pentapetalae</taxon>
        <taxon>asterids</taxon>
        <taxon>lamiids</taxon>
        <taxon>Solanales</taxon>
        <taxon>Solanaceae</taxon>
        <taxon>Solanoideae</taxon>
        <taxon>Datureae</taxon>
        <taxon>Datura</taxon>
    </lineage>
</organism>
<feature type="compositionally biased region" description="Basic and acidic residues" evidence="1">
    <location>
        <begin position="16"/>
        <end position="25"/>
    </location>
</feature>
<keyword evidence="3" id="KW-1185">Reference proteome</keyword>
<evidence type="ECO:0000313" key="2">
    <source>
        <dbReference type="EMBL" id="MCD9642046.1"/>
    </source>
</evidence>